<dbReference type="GO" id="GO:0016743">
    <property type="term" value="F:carboxyl- or carbamoyltransferase activity"/>
    <property type="evidence" value="ECO:0007669"/>
    <property type="project" value="TreeGrafter"/>
</dbReference>
<dbReference type="PANTHER" id="PTHR42959">
    <property type="entry name" value="CARBAMOYLTRANSFERASE"/>
    <property type="match status" value="1"/>
</dbReference>
<dbReference type="CDD" id="cd07813">
    <property type="entry name" value="COQ10p_like"/>
    <property type="match status" value="1"/>
</dbReference>
<dbReference type="GO" id="GO:0051604">
    <property type="term" value="P:protein maturation"/>
    <property type="evidence" value="ECO:0007669"/>
    <property type="project" value="TreeGrafter"/>
</dbReference>
<dbReference type="InterPro" id="IPR051060">
    <property type="entry name" value="Carbamoyltrans_HypF-like"/>
</dbReference>
<organism evidence="3">
    <name type="scientific">mine drainage metagenome</name>
    <dbReference type="NCBI Taxonomy" id="410659"/>
    <lineage>
        <taxon>unclassified sequences</taxon>
        <taxon>metagenomes</taxon>
        <taxon>ecological metagenomes</taxon>
    </lineage>
</organism>
<evidence type="ECO:0000313" key="3">
    <source>
        <dbReference type="EMBL" id="EQD49106.1"/>
    </source>
</evidence>
<gene>
    <name evidence="3" type="ORF">B1A_13816</name>
</gene>
<dbReference type="PANTHER" id="PTHR42959:SF1">
    <property type="entry name" value="CARBAMOYLTRANSFERASE HYPF"/>
    <property type="match status" value="1"/>
</dbReference>
<name>T0ZLC1_9ZZZZ</name>
<dbReference type="InterPro" id="IPR055128">
    <property type="entry name" value="HypF_C_2"/>
</dbReference>
<dbReference type="Gene3D" id="3.30.420.40">
    <property type="match status" value="1"/>
</dbReference>
<feature type="domain" description="Coenzyme Q-binding protein COQ10 START" evidence="1">
    <location>
        <begin position="212"/>
        <end position="330"/>
    </location>
</feature>
<reference evidence="3" key="1">
    <citation type="submission" date="2013-08" db="EMBL/GenBank/DDBJ databases">
        <authorList>
            <person name="Mendez C."/>
            <person name="Richter M."/>
            <person name="Ferrer M."/>
            <person name="Sanchez J."/>
        </authorList>
    </citation>
    <scope>NUCLEOTIDE SEQUENCE</scope>
</reference>
<dbReference type="GO" id="GO:0008270">
    <property type="term" value="F:zinc ion binding"/>
    <property type="evidence" value="ECO:0007669"/>
    <property type="project" value="TreeGrafter"/>
</dbReference>
<dbReference type="AlphaFoldDB" id="T0ZLC1"/>
<comment type="caution">
    <text evidence="3">The sequence shown here is derived from an EMBL/GenBank/DDBJ whole genome shotgun (WGS) entry which is preliminary data.</text>
</comment>
<dbReference type="SUPFAM" id="SSF55961">
    <property type="entry name" value="Bet v1-like"/>
    <property type="match status" value="1"/>
</dbReference>
<dbReference type="InterPro" id="IPR005031">
    <property type="entry name" value="COQ10_START"/>
</dbReference>
<dbReference type="Gene3D" id="3.30.530.20">
    <property type="match status" value="1"/>
</dbReference>
<proteinExistence type="predicted"/>
<dbReference type="InterPro" id="IPR044996">
    <property type="entry name" value="COQ10-like"/>
</dbReference>
<dbReference type="GO" id="GO:0045333">
    <property type="term" value="P:cellular respiration"/>
    <property type="evidence" value="ECO:0007669"/>
    <property type="project" value="InterPro"/>
</dbReference>
<evidence type="ECO:0000259" key="1">
    <source>
        <dbReference type="Pfam" id="PF03364"/>
    </source>
</evidence>
<feature type="non-terminal residue" evidence="3">
    <location>
        <position position="1"/>
    </location>
</feature>
<accession>T0ZLC1</accession>
<protein>
    <submittedName>
        <fullName evidence="3">[NiFe] hydrogenase maturation protein HypF</fullName>
    </submittedName>
</protein>
<sequence length="344" mass="37566">CWEIGVRLPDPQPDALVRQAWERGVNAPWTSAAGRLFDAAAALVLGVREVSYEGQGPMQLEAAARDAVAAGERARPIAPVRLYRDATGVLRLDWQSLIEQLVHCNVSVGQRALEFHRAIARGLTAQARALRSEGVTHVGLGGGVFQNALLTELACQELAAEGFDVSLCEQVPCNDGGRVLRTGHRVCGAHCITGLPMLSTQAERRLPYDGTALFDLAADVEGYPFFLPGWIEAHIERRDGERCEAMQSVGFGPMRLRFRTQALLRRPARIEITSDDAQFRHLNFTWRFEASPAGGSRVALLLEIELRSRFSATLAGVDGSHRGGDILRAFEGHARQRLQPTGGS</sequence>
<feature type="domain" description="Carbamoyltransferase Kae1-like" evidence="2">
    <location>
        <begin position="15"/>
        <end position="177"/>
    </location>
</feature>
<dbReference type="GO" id="GO:0048039">
    <property type="term" value="F:ubiquinone binding"/>
    <property type="evidence" value="ECO:0007669"/>
    <property type="project" value="InterPro"/>
</dbReference>
<dbReference type="InterPro" id="IPR023393">
    <property type="entry name" value="START-like_dom_sf"/>
</dbReference>
<dbReference type="Pfam" id="PF22521">
    <property type="entry name" value="HypF_C_2"/>
    <property type="match status" value="1"/>
</dbReference>
<dbReference type="Pfam" id="PF03364">
    <property type="entry name" value="Polyketide_cyc"/>
    <property type="match status" value="1"/>
</dbReference>
<feature type="non-terminal residue" evidence="3">
    <location>
        <position position="344"/>
    </location>
</feature>
<evidence type="ECO:0000259" key="2">
    <source>
        <dbReference type="Pfam" id="PF22521"/>
    </source>
</evidence>
<reference evidence="3" key="2">
    <citation type="journal article" date="2014" name="ISME J.">
        <title>Microbial stratification in low pH oxic and suboxic macroscopic growths along an acid mine drainage.</title>
        <authorList>
            <person name="Mendez-Garcia C."/>
            <person name="Mesa V."/>
            <person name="Sprenger R.R."/>
            <person name="Richter M."/>
            <person name="Diez M.S."/>
            <person name="Solano J."/>
            <person name="Bargiela R."/>
            <person name="Golyshina O.V."/>
            <person name="Manteca A."/>
            <person name="Ramos J.L."/>
            <person name="Gallego J.R."/>
            <person name="Llorente I."/>
            <person name="Martins Dos Santos V.A."/>
            <person name="Jensen O.N."/>
            <person name="Pelaez A.I."/>
            <person name="Sanchez J."/>
            <person name="Ferrer M."/>
        </authorList>
    </citation>
    <scope>NUCLEOTIDE SEQUENCE</scope>
</reference>
<dbReference type="EMBL" id="AUZX01010131">
    <property type="protein sequence ID" value="EQD49106.1"/>
    <property type="molecule type" value="Genomic_DNA"/>
</dbReference>